<sequence length="55" mass="6445">MFKMVTESSFSCFFLILTTTFYQRYELFLFTYQIKEIIVSNTVVMLLPAAFSLLG</sequence>
<keyword evidence="1" id="KW-0472">Membrane</keyword>
<dbReference type="HOGENOM" id="CLU_3029948_0_0_9"/>
<keyword evidence="1" id="KW-1133">Transmembrane helix</keyword>
<evidence type="ECO:0000256" key="1">
    <source>
        <dbReference type="SAM" id="Phobius"/>
    </source>
</evidence>
<proteinExistence type="predicted"/>
<comment type="caution">
    <text evidence="2">The sequence shown here is derived from an EMBL/GenBank/DDBJ whole genome shotgun (WGS) entry which is preliminary data.</text>
</comment>
<evidence type="ECO:0000313" key="3">
    <source>
        <dbReference type="Proteomes" id="UP000003494"/>
    </source>
</evidence>
<feature type="transmembrane region" description="Helical" evidence="1">
    <location>
        <begin position="37"/>
        <end position="54"/>
    </location>
</feature>
<accession>C4GAX2</accession>
<reference evidence="2" key="1">
    <citation type="submission" date="2009-04" db="EMBL/GenBank/DDBJ databases">
        <authorList>
            <person name="Weinstock G."/>
            <person name="Sodergren E."/>
            <person name="Clifton S."/>
            <person name="Fulton L."/>
            <person name="Fulton B."/>
            <person name="Courtney L."/>
            <person name="Fronick C."/>
            <person name="Harrison M."/>
            <person name="Strong C."/>
            <person name="Farmer C."/>
            <person name="Delahaunty K."/>
            <person name="Markovic C."/>
            <person name="Hall O."/>
            <person name="Minx P."/>
            <person name="Tomlinson C."/>
            <person name="Mitreva M."/>
            <person name="Nelson J."/>
            <person name="Hou S."/>
            <person name="Wollam A."/>
            <person name="Pepin K.H."/>
            <person name="Johnson M."/>
            <person name="Bhonagiri V."/>
            <person name="Nash W.E."/>
            <person name="Warren W."/>
            <person name="Chinwalla A."/>
            <person name="Mardis E.R."/>
            <person name="Wilson R.K."/>
        </authorList>
    </citation>
    <scope>NUCLEOTIDE SEQUENCE [LARGE SCALE GENOMIC DNA]</scope>
    <source>
        <strain evidence="2">DSM 14600</strain>
    </source>
</reference>
<gene>
    <name evidence="2" type="ORF">GCWU000342_01073</name>
</gene>
<name>C4GAX2_9FIRM</name>
<keyword evidence="1" id="KW-0812">Transmembrane</keyword>
<dbReference type="EMBL" id="ACIP02000002">
    <property type="protein sequence ID" value="EEP28265.1"/>
    <property type="molecule type" value="Genomic_DNA"/>
</dbReference>
<dbReference type="STRING" id="626523.GCWU000342_01073"/>
<dbReference type="Proteomes" id="UP000003494">
    <property type="component" value="Unassembled WGS sequence"/>
</dbReference>
<organism evidence="2 3">
    <name type="scientific">Shuttleworthella satelles DSM 14600</name>
    <dbReference type="NCBI Taxonomy" id="626523"/>
    <lineage>
        <taxon>Bacteria</taxon>
        <taxon>Bacillati</taxon>
        <taxon>Bacillota</taxon>
        <taxon>Clostridia</taxon>
        <taxon>Lachnospirales</taxon>
        <taxon>Lachnospiraceae</taxon>
        <taxon>Shuttleworthella</taxon>
    </lineage>
</organism>
<evidence type="ECO:0000313" key="2">
    <source>
        <dbReference type="EMBL" id="EEP28265.1"/>
    </source>
</evidence>
<protein>
    <submittedName>
        <fullName evidence="2">Uncharacterized protein</fullName>
    </submittedName>
</protein>
<keyword evidence="3" id="KW-1185">Reference proteome</keyword>
<feature type="transmembrane region" description="Helical" evidence="1">
    <location>
        <begin position="7"/>
        <end position="25"/>
    </location>
</feature>
<dbReference type="AlphaFoldDB" id="C4GAX2"/>